<feature type="transmembrane region" description="Helical" evidence="2">
    <location>
        <begin position="122"/>
        <end position="144"/>
    </location>
</feature>
<dbReference type="EMBL" id="JAENJH010000001">
    <property type="protein sequence ID" value="MBK1782900.1"/>
    <property type="molecule type" value="Genomic_DNA"/>
</dbReference>
<gene>
    <name evidence="3" type="ORF">JHE00_01085</name>
</gene>
<accession>A0A934QMD1</accession>
<feature type="region of interest" description="Disordered" evidence="1">
    <location>
        <begin position="146"/>
        <end position="170"/>
    </location>
</feature>
<reference evidence="3" key="1">
    <citation type="submission" date="2020-12" db="EMBL/GenBank/DDBJ databases">
        <title>Prauserella sp. ASG 168, a novel actinomycete isolated from cave rock.</title>
        <authorList>
            <person name="Suriyachadkun C."/>
        </authorList>
    </citation>
    <scope>NUCLEOTIDE SEQUENCE</scope>
    <source>
        <strain evidence="3">ASG 168</strain>
    </source>
</reference>
<evidence type="ECO:0000256" key="2">
    <source>
        <dbReference type="SAM" id="Phobius"/>
    </source>
</evidence>
<name>A0A934QMD1_9PSEU</name>
<dbReference type="Proteomes" id="UP000635245">
    <property type="component" value="Unassembled WGS sequence"/>
</dbReference>
<sequence length="170" mass="17241">MPARPAATTVWAVLCSLGLALAVAGTFLPWFRSGSVERSSYQALGLVEHLKLLDNAVITAVLTGWIAVPLLSATAAGLVALGAARTGAALAALVSLVVGTVALLATVQAGEPERVIGVTTTGPLLTTTGMAIALAGALGVAFTARRTRTGTPPRTPHQLSAQQEREGVRP</sequence>
<protein>
    <submittedName>
        <fullName evidence="3">Uncharacterized protein</fullName>
    </submittedName>
</protein>
<keyword evidence="2" id="KW-0812">Transmembrane</keyword>
<comment type="caution">
    <text evidence="3">The sequence shown here is derived from an EMBL/GenBank/DDBJ whole genome shotgun (WGS) entry which is preliminary data.</text>
</comment>
<evidence type="ECO:0000313" key="4">
    <source>
        <dbReference type="Proteomes" id="UP000635245"/>
    </source>
</evidence>
<dbReference type="RefSeq" id="WP_200313814.1">
    <property type="nucleotide sequence ID" value="NZ_JAENJH010000001.1"/>
</dbReference>
<feature type="transmembrane region" description="Helical" evidence="2">
    <location>
        <begin position="88"/>
        <end position="110"/>
    </location>
</feature>
<organism evidence="3 4">
    <name type="scientific">Prauserella cavernicola</name>
    <dbReference type="NCBI Taxonomy" id="2800127"/>
    <lineage>
        <taxon>Bacteria</taxon>
        <taxon>Bacillati</taxon>
        <taxon>Actinomycetota</taxon>
        <taxon>Actinomycetes</taxon>
        <taxon>Pseudonocardiales</taxon>
        <taxon>Pseudonocardiaceae</taxon>
        <taxon>Prauserella</taxon>
    </lineage>
</organism>
<dbReference type="AlphaFoldDB" id="A0A934QMD1"/>
<evidence type="ECO:0000256" key="1">
    <source>
        <dbReference type="SAM" id="MobiDB-lite"/>
    </source>
</evidence>
<proteinExistence type="predicted"/>
<keyword evidence="2" id="KW-0472">Membrane</keyword>
<keyword evidence="2" id="KW-1133">Transmembrane helix</keyword>
<evidence type="ECO:0000313" key="3">
    <source>
        <dbReference type="EMBL" id="MBK1782900.1"/>
    </source>
</evidence>
<keyword evidence="4" id="KW-1185">Reference proteome</keyword>
<feature type="transmembrane region" description="Helical" evidence="2">
    <location>
        <begin position="56"/>
        <end position="81"/>
    </location>
</feature>